<dbReference type="PANTHER" id="PTHR46470:SF2">
    <property type="entry name" value="GLYCERALDEHYDE 3-PHOSPHATE PHOSPHATASE"/>
    <property type="match status" value="1"/>
</dbReference>
<protein>
    <submittedName>
        <fullName evidence="5">HAD family hydrolase</fullName>
        <ecNumber evidence="5">3.1.3.-</ecNumber>
    </submittedName>
</protein>
<dbReference type="InterPro" id="IPR006439">
    <property type="entry name" value="HAD-SF_hydro_IA"/>
</dbReference>
<evidence type="ECO:0000256" key="3">
    <source>
        <dbReference type="ARBA" id="ARBA00022801"/>
    </source>
</evidence>
<proteinExistence type="predicted"/>
<dbReference type="InterPro" id="IPR041492">
    <property type="entry name" value="HAD_2"/>
</dbReference>
<dbReference type="EMBL" id="JBHSMI010000052">
    <property type="protein sequence ID" value="MFC5406454.1"/>
    <property type="molecule type" value="Genomic_DNA"/>
</dbReference>
<dbReference type="EC" id="3.1.3.-" evidence="5"/>
<evidence type="ECO:0000313" key="6">
    <source>
        <dbReference type="Proteomes" id="UP001596113"/>
    </source>
</evidence>
<comment type="cofactor">
    <cofactor evidence="1">
        <name>Mg(2+)</name>
        <dbReference type="ChEBI" id="CHEBI:18420"/>
    </cofactor>
</comment>
<dbReference type="Pfam" id="PF13419">
    <property type="entry name" value="HAD_2"/>
    <property type="match status" value="1"/>
</dbReference>
<reference evidence="6" key="1">
    <citation type="journal article" date="2019" name="Int. J. Syst. Evol. Microbiol.">
        <title>The Global Catalogue of Microorganisms (GCM) 10K type strain sequencing project: providing services to taxonomists for standard genome sequencing and annotation.</title>
        <authorList>
            <consortium name="The Broad Institute Genomics Platform"/>
            <consortium name="The Broad Institute Genome Sequencing Center for Infectious Disease"/>
            <person name="Wu L."/>
            <person name="Ma J."/>
        </authorList>
    </citation>
    <scope>NUCLEOTIDE SEQUENCE [LARGE SCALE GENOMIC DNA]</scope>
    <source>
        <strain evidence="6">CGMCC 1.18575</strain>
    </source>
</reference>
<dbReference type="SUPFAM" id="SSF56784">
    <property type="entry name" value="HAD-like"/>
    <property type="match status" value="1"/>
</dbReference>
<evidence type="ECO:0000256" key="2">
    <source>
        <dbReference type="ARBA" id="ARBA00022723"/>
    </source>
</evidence>
<name>A0ABW0HZB3_9BACL</name>
<dbReference type="RefSeq" id="WP_378138528.1">
    <property type="nucleotide sequence ID" value="NZ_JBHSMI010000052.1"/>
</dbReference>
<dbReference type="InterPro" id="IPR036412">
    <property type="entry name" value="HAD-like_sf"/>
</dbReference>
<dbReference type="InterPro" id="IPR051400">
    <property type="entry name" value="HAD-like_hydrolase"/>
</dbReference>
<accession>A0ABW0HZB3</accession>
<dbReference type="NCBIfam" id="TIGR01549">
    <property type="entry name" value="HAD-SF-IA-v1"/>
    <property type="match status" value="1"/>
</dbReference>
<evidence type="ECO:0000313" key="5">
    <source>
        <dbReference type="EMBL" id="MFC5406454.1"/>
    </source>
</evidence>
<keyword evidence="2" id="KW-0479">Metal-binding</keyword>
<dbReference type="InterPro" id="IPR023214">
    <property type="entry name" value="HAD_sf"/>
</dbReference>
<gene>
    <name evidence="5" type="ORF">ACFPOF_27295</name>
</gene>
<dbReference type="GO" id="GO:0016787">
    <property type="term" value="F:hydrolase activity"/>
    <property type="evidence" value="ECO:0007669"/>
    <property type="project" value="UniProtKB-KW"/>
</dbReference>
<evidence type="ECO:0000256" key="4">
    <source>
        <dbReference type="ARBA" id="ARBA00022842"/>
    </source>
</evidence>
<dbReference type="PANTHER" id="PTHR46470">
    <property type="entry name" value="N-ACYLNEURAMINATE-9-PHOSPHATASE"/>
    <property type="match status" value="1"/>
</dbReference>
<sequence length="235" mass="27256">MIKGVIFDLDGTLLDRDQSLVAFLEDQYNRIQELHRIDKKVFIQRFIELDQKGYVWKDKVYQKLLEELNIDLYWQDLLDDYVESFQNHCIGFPGLFEILDYLKGMNIKLGIISNGFERFQMNNIRGLKIIQYFDEILISEIEGIRKPNIGIFQRALVRLGIEAKEAIFVGDHPIHDVEASINAGMKGIWVEGNYFDKPSKDCFIIKNLIEIRGILATISGIHPSARQESDVDSEK</sequence>
<comment type="caution">
    <text evidence="5">The sequence shown here is derived from an EMBL/GenBank/DDBJ whole genome shotgun (WGS) entry which is preliminary data.</text>
</comment>
<organism evidence="5 6">
    <name type="scientific">Cohnella soli</name>
    <dbReference type="NCBI Taxonomy" id="425005"/>
    <lineage>
        <taxon>Bacteria</taxon>
        <taxon>Bacillati</taxon>
        <taxon>Bacillota</taxon>
        <taxon>Bacilli</taxon>
        <taxon>Bacillales</taxon>
        <taxon>Paenibacillaceae</taxon>
        <taxon>Cohnella</taxon>
    </lineage>
</organism>
<keyword evidence="6" id="KW-1185">Reference proteome</keyword>
<keyword evidence="4" id="KW-0460">Magnesium</keyword>
<dbReference type="SFLD" id="SFLDG01129">
    <property type="entry name" value="C1.5:_HAD__Beta-PGM__Phosphata"/>
    <property type="match status" value="1"/>
</dbReference>
<dbReference type="Gene3D" id="3.40.50.1000">
    <property type="entry name" value="HAD superfamily/HAD-like"/>
    <property type="match status" value="1"/>
</dbReference>
<dbReference type="Gene3D" id="1.10.150.520">
    <property type="match status" value="1"/>
</dbReference>
<dbReference type="SFLD" id="SFLDS00003">
    <property type="entry name" value="Haloacid_Dehalogenase"/>
    <property type="match status" value="1"/>
</dbReference>
<evidence type="ECO:0000256" key="1">
    <source>
        <dbReference type="ARBA" id="ARBA00001946"/>
    </source>
</evidence>
<dbReference type="Proteomes" id="UP001596113">
    <property type="component" value="Unassembled WGS sequence"/>
</dbReference>
<keyword evidence="3 5" id="KW-0378">Hydrolase</keyword>